<evidence type="ECO:0000256" key="1">
    <source>
        <dbReference type="ARBA" id="ARBA00004202"/>
    </source>
</evidence>
<dbReference type="GO" id="GO:0005886">
    <property type="term" value="C:plasma membrane"/>
    <property type="evidence" value="ECO:0007669"/>
    <property type="project" value="UniProtKB-SubCell"/>
</dbReference>
<dbReference type="GO" id="GO:0019350">
    <property type="term" value="P:teichoic acid biosynthetic process"/>
    <property type="evidence" value="ECO:0007669"/>
    <property type="project" value="UniProtKB-KW"/>
</dbReference>
<comment type="caution">
    <text evidence="7">The sequence shown here is derived from an EMBL/GenBank/DDBJ whole genome shotgun (WGS) entry which is preliminary data.</text>
</comment>
<dbReference type="PANTHER" id="PTHR37316">
    <property type="entry name" value="TEICHOIC ACID GLYCEROL-PHOSPHATE PRIMASE"/>
    <property type="match status" value="1"/>
</dbReference>
<evidence type="ECO:0000256" key="2">
    <source>
        <dbReference type="ARBA" id="ARBA00010488"/>
    </source>
</evidence>
<dbReference type="AlphaFoldDB" id="A0A0V8QH00"/>
<dbReference type="STRING" id="290052.ASU35_07615"/>
<dbReference type="RefSeq" id="WP_058351908.1">
    <property type="nucleotide sequence ID" value="NZ_CABMMD010000079.1"/>
</dbReference>
<comment type="similarity">
    <text evidence="2">Belongs to the CDP-glycerol glycerophosphotransferase family.</text>
</comment>
<evidence type="ECO:0000256" key="6">
    <source>
        <dbReference type="ARBA" id="ARBA00023136"/>
    </source>
</evidence>
<evidence type="ECO:0000256" key="4">
    <source>
        <dbReference type="ARBA" id="ARBA00022679"/>
    </source>
</evidence>
<keyword evidence="8" id="KW-1185">Reference proteome</keyword>
<dbReference type="SUPFAM" id="SSF53756">
    <property type="entry name" value="UDP-Glycosyltransferase/glycogen phosphorylase"/>
    <property type="match status" value="1"/>
</dbReference>
<name>A0A0V8QH00_9FIRM</name>
<dbReference type="OrthoDB" id="9807097at2"/>
<protein>
    <recommendedName>
        <fullName evidence="9">CDP-glycerol--glycerophosphate glycerophosphotransferase</fullName>
    </recommendedName>
</protein>
<evidence type="ECO:0000256" key="3">
    <source>
        <dbReference type="ARBA" id="ARBA00022475"/>
    </source>
</evidence>
<evidence type="ECO:0000313" key="7">
    <source>
        <dbReference type="EMBL" id="KSV59861.1"/>
    </source>
</evidence>
<evidence type="ECO:0008006" key="9">
    <source>
        <dbReference type="Google" id="ProtNLM"/>
    </source>
</evidence>
<dbReference type="Gene3D" id="3.40.50.11820">
    <property type="match status" value="1"/>
</dbReference>
<reference evidence="7 8" key="1">
    <citation type="submission" date="2015-11" db="EMBL/GenBank/DDBJ databases">
        <title>Butyribacter intestini gen. nov., sp. nov., a butyric acid-producing bacterium of the family Lachnospiraceae isolated from the human faeces.</title>
        <authorList>
            <person name="Zou Y."/>
            <person name="Xue W."/>
            <person name="Luo G."/>
            <person name="Lv M."/>
        </authorList>
    </citation>
    <scope>NUCLEOTIDE SEQUENCE [LARGE SCALE GENOMIC DNA]</scope>
    <source>
        <strain evidence="7 8">ACET-33324</strain>
    </source>
</reference>
<dbReference type="InterPro" id="IPR051612">
    <property type="entry name" value="Teichoic_Acid_Biosynth"/>
</dbReference>
<dbReference type="EMBL" id="LNAM01000079">
    <property type="protein sequence ID" value="KSV59861.1"/>
    <property type="molecule type" value="Genomic_DNA"/>
</dbReference>
<proteinExistence type="inferred from homology"/>
<accession>A0A0V8QH00</accession>
<keyword evidence="4" id="KW-0808">Transferase</keyword>
<gene>
    <name evidence="7" type="ORF">ASU35_07615</name>
</gene>
<dbReference type="GO" id="GO:0047355">
    <property type="term" value="F:CDP-glycerol glycerophosphotransferase activity"/>
    <property type="evidence" value="ECO:0007669"/>
    <property type="project" value="InterPro"/>
</dbReference>
<keyword evidence="5" id="KW-0777">Teichoic acid biosynthesis</keyword>
<dbReference type="Gene3D" id="3.40.50.12580">
    <property type="match status" value="1"/>
</dbReference>
<keyword evidence="3" id="KW-1003">Cell membrane</keyword>
<dbReference type="InterPro" id="IPR043149">
    <property type="entry name" value="TagF_N"/>
</dbReference>
<organism evidence="7 8">
    <name type="scientific">Acetivibrio ethanolgignens</name>
    <dbReference type="NCBI Taxonomy" id="290052"/>
    <lineage>
        <taxon>Bacteria</taxon>
        <taxon>Bacillati</taxon>
        <taxon>Bacillota</taxon>
        <taxon>Clostridia</taxon>
        <taxon>Eubacteriales</taxon>
        <taxon>Oscillospiraceae</taxon>
        <taxon>Acetivibrio</taxon>
    </lineage>
</organism>
<evidence type="ECO:0000313" key="8">
    <source>
        <dbReference type="Proteomes" id="UP000054874"/>
    </source>
</evidence>
<comment type="subcellular location">
    <subcellularLocation>
        <location evidence="1">Cell membrane</location>
        <topology evidence="1">Peripheral membrane protein</topology>
    </subcellularLocation>
</comment>
<dbReference type="PANTHER" id="PTHR37316:SF1">
    <property type="entry name" value="TEICHOIC ACID GLYCEROL-PHOSPHATE PRIMASE"/>
    <property type="match status" value="1"/>
</dbReference>
<dbReference type="InterPro" id="IPR043148">
    <property type="entry name" value="TagF_C"/>
</dbReference>
<evidence type="ECO:0000256" key="5">
    <source>
        <dbReference type="ARBA" id="ARBA00022944"/>
    </source>
</evidence>
<keyword evidence="6" id="KW-0472">Membrane</keyword>
<dbReference type="InterPro" id="IPR007554">
    <property type="entry name" value="Glycerophosphate_synth"/>
</dbReference>
<sequence length="377" mass="44115">MKEKLKTIGYLLFAWNYWLCTLMCKRKEEKVFGIMTHDSSKESNVGMVLEELSREEDYEIIRLKRGDEKKLSFYFGKSYHLATASCVLQDNVFLPMAYLRFPKEVKVIQLWHGTGTIKKFGQDYNTGRLKKLEARANEAITHMIVNAQGMAWLYQSAFGIPAEKIYALGLPRTDALFDEKQREKNRAGFYAAYPALREKKLLLYTPTFRDKEAKKPQVMLDLELLLTRLPDEYAVGLRLHPFVAAAFHEEQYQKNFGSRLVNLSRFPDINTLYEVSTALITDYSSVIFDYCILDKPIYFYAYDLDDFLQDGRGTYVDYKKDMPGPIAYTTGELCELLLAEIREHSYDYERLSRFKKESYQYFDGRSTKRVVELLKEK</sequence>
<dbReference type="Proteomes" id="UP000054874">
    <property type="component" value="Unassembled WGS sequence"/>
</dbReference>
<dbReference type="Pfam" id="PF04464">
    <property type="entry name" value="Glyphos_transf"/>
    <property type="match status" value="1"/>
</dbReference>